<keyword evidence="2" id="KW-1185">Reference proteome</keyword>
<accession>A0A849BP98</accession>
<dbReference type="AlphaFoldDB" id="A0A849BP98"/>
<evidence type="ECO:0008006" key="3">
    <source>
        <dbReference type="Google" id="ProtNLM"/>
    </source>
</evidence>
<evidence type="ECO:0000313" key="1">
    <source>
        <dbReference type="EMBL" id="NNH23265.1"/>
    </source>
</evidence>
<gene>
    <name evidence="1" type="ORF">HLB09_09200</name>
</gene>
<reference evidence="1 2" key="1">
    <citation type="submission" date="2020-05" db="EMBL/GenBank/DDBJ databases">
        <title>MicrobeNet Type strains.</title>
        <authorList>
            <person name="Nicholson A.C."/>
        </authorList>
    </citation>
    <scope>NUCLEOTIDE SEQUENCE [LARGE SCALE GENOMIC DNA]</scope>
    <source>
        <strain evidence="1 2">JCM 14547</strain>
    </source>
</reference>
<evidence type="ECO:0000313" key="2">
    <source>
        <dbReference type="Proteomes" id="UP000555552"/>
    </source>
</evidence>
<protein>
    <recommendedName>
        <fullName evidence="3">Saccharopine dehydrogenase</fullName>
    </recommendedName>
</protein>
<proteinExistence type="predicted"/>
<organism evidence="1 2">
    <name type="scientific">Pseudokineococcus marinus</name>
    <dbReference type="NCBI Taxonomy" id="351215"/>
    <lineage>
        <taxon>Bacteria</taxon>
        <taxon>Bacillati</taxon>
        <taxon>Actinomycetota</taxon>
        <taxon>Actinomycetes</taxon>
        <taxon>Kineosporiales</taxon>
        <taxon>Kineosporiaceae</taxon>
        <taxon>Pseudokineococcus</taxon>
    </lineage>
</organism>
<dbReference type="EMBL" id="JABEMA010000117">
    <property type="protein sequence ID" value="NNH23265.1"/>
    <property type="molecule type" value="Genomic_DNA"/>
</dbReference>
<name>A0A849BP98_9ACTN</name>
<dbReference type="Proteomes" id="UP000555552">
    <property type="component" value="Unassembled WGS sequence"/>
</dbReference>
<comment type="caution">
    <text evidence="1">The sequence shown here is derived from an EMBL/GenBank/DDBJ whole genome shotgun (WGS) entry which is preliminary data.</text>
</comment>
<sequence length="241" mass="24306">LGLSDAVSGGTLQSLVEVLADEDARAAGDPAALVPDARAARRVRRRSPLALRPRVVHGRVLGPVVPAAFIDPPVLHRTAALLAAERGVPHSPAALAEGVDMGAAGRPGGALSLLAAAASSGLQAGVLALTRLPGPARRRLAAALGRRLPGSGSGPRGDVLEGWTWSVRAEALTRSGARGTALLEGTGHPGYLATARMVAEVGLLLARTAEDPPRTGHLTPALAVGLDGLPELAHAGLVLRA</sequence>
<feature type="non-terminal residue" evidence="1">
    <location>
        <position position="1"/>
    </location>
</feature>